<evidence type="ECO:0000313" key="2">
    <source>
        <dbReference type="EMBL" id="KAK8404190.1"/>
    </source>
</evidence>
<comment type="caution">
    <text evidence="2">The sequence shown here is derived from an EMBL/GenBank/DDBJ whole genome shotgun (WGS) entry which is preliminary data.</text>
</comment>
<dbReference type="EMBL" id="JARAKH010000005">
    <property type="protein sequence ID" value="KAK8404190.1"/>
    <property type="molecule type" value="Genomic_DNA"/>
</dbReference>
<accession>A0AAW0V019</accession>
<proteinExistence type="predicted"/>
<protein>
    <submittedName>
        <fullName evidence="2">Uncharacterized protein</fullName>
    </submittedName>
</protein>
<evidence type="ECO:0000256" key="1">
    <source>
        <dbReference type="SAM" id="MobiDB-lite"/>
    </source>
</evidence>
<feature type="region of interest" description="Disordered" evidence="1">
    <location>
        <begin position="16"/>
        <end position="49"/>
    </location>
</feature>
<dbReference type="AlphaFoldDB" id="A0AAW0V019"/>
<reference evidence="2 3" key="1">
    <citation type="submission" date="2023-03" db="EMBL/GenBank/DDBJ databases">
        <title>High-quality genome of Scylla paramamosain provides insights in environmental adaptation.</title>
        <authorList>
            <person name="Zhang L."/>
        </authorList>
    </citation>
    <scope>NUCLEOTIDE SEQUENCE [LARGE SCALE GENOMIC DNA]</scope>
    <source>
        <strain evidence="2">LZ_2023a</strain>
        <tissue evidence="2">Muscle</tissue>
    </source>
</reference>
<evidence type="ECO:0000313" key="3">
    <source>
        <dbReference type="Proteomes" id="UP001487740"/>
    </source>
</evidence>
<keyword evidence="3" id="KW-1185">Reference proteome</keyword>
<feature type="compositionally biased region" description="Polar residues" evidence="1">
    <location>
        <begin position="17"/>
        <end position="30"/>
    </location>
</feature>
<organism evidence="2 3">
    <name type="scientific">Scylla paramamosain</name>
    <name type="common">Mud crab</name>
    <dbReference type="NCBI Taxonomy" id="85552"/>
    <lineage>
        <taxon>Eukaryota</taxon>
        <taxon>Metazoa</taxon>
        <taxon>Ecdysozoa</taxon>
        <taxon>Arthropoda</taxon>
        <taxon>Crustacea</taxon>
        <taxon>Multicrustacea</taxon>
        <taxon>Malacostraca</taxon>
        <taxon>Eumalacostraca</taxon>
        <taxon>Eucarida</taxon>
        <taxon>Decapoda</taxon>
        <taxon>Pleocyemata</taxon>
        <taxon>Brachyura</taxon>
        <taxon>Eubrachyura</taxon>
        <taxon>Portunoidea</taxon>
        <taxon>Portunidae</taxon>
        <taxon>Portuninae</taxon>
        <taxon>Scylla</taxon>
    </lineage>
</organism>
<sequence>MSEVVISYLPGFYLHQTPPSSTTTTCMNSDEQNEGQAGKSKVSQEEEEGVWTPRCRIIFVIYSDTSLLTRLGLTLPGSGSALPPLSADGSP</sequence>
<name>A0AAW0V019_SCYPA</name>
<dbReference type="Proteomes" id="UP001487740">
    <property type="component" value="Unassembled WGS sequence"/>
</dbReference>
<gene>
    <name evidence="2" type="ORF">O3P69_000337</name>
</gene>